<dbReference type="InterPro" id="IPR007037">
    <property type="entry name" value="SIP_rossman_dom"/>
</dbReference>
<feature type="domain" description="FAD-binding FR-type" evidence="2">
    <location>
        <begin position="19"/>
        <end position="144"/>
    </location>
</feature>
<dbReference type="PANTHER" id="PTHR30157:SF0">
    <property type="entry name" value="NADPH-DEPENDENT FERRIC-CHELATE REDUCTASE"/>
    <property type="match status" value="1"/>
</dbReference>
<dbReference type="InParanoid" id="A0A540VLJ0"/>
<evidence type="ECO:0000259" key="2">
    <source>
        <dbReference type="PROSITE" id="PS51384"/>
    </source>
</evidence>
<name>A0A540VLJ0_9CHLR</name>
<keyword evidence="4" id="KW-1185">Reference proteome</keyword>
<evidence type="ECO:0000313" key="4">
    <source>
        <dbReference type="Proteomes" id="UP000317371"/>
    </source>
</evidence>
<proteinExistence type="predicted"/>
<accession>A0A540VLJ0</accession>
<dbReference type="Pfam" id="PF08021">
    <property type="entry name" value="FAD_binding_9"/>
    <property type="match status" value="1"/>
</dbReference>
<dbReference type="CDD" id="cd06193">
    <property type="entry name" value="siderophore_interacting"/>
    <property type="match status" value="1"/>
</dbReference>
<reference evidence="3 4" key="1">
    <citation type="submission" date="2019-06" db="EMBL/GenBank/DDBJ databases">
        <title>Genome sequence of Litorilinea aerophila BAA-2444.</title>
        <authorList>
            <person name="Maclea K.S."/>
            <person name="Maurais E.G."/>
            <person name="Iannazzi L.C."/>
        </authorList>
    </citation>
    <scope>NUCLEOTIDE SEQUENCE [LARGE SCALE GENOMIC DNA]</scope>
    <source>
        <strain evidence="3 4">ATCC BAA-2444</strain>
    </source>
</reference>
<dbReference type="SUPFAM" id="SSF63380">
    <property type="entry name" value="Riboflavin synthase domain-like"/>
    <property type="match status" value="1"/>
</dbReference>
<dbReference type="OrthoDB" id="9814826at2"/>
<feature type="region of interest" description="Disordered" evidence="1">
    <location>
        <begin position="1"/>
        <end position="21"/>
    </location>
</feature>
<dbReference type="Proteomes" id="UP000317371">
    <property type="component" value="Unassembled WGS sequence"/>
</dbReference>
<dbReference type="Gene3D" id="3.40.50.80">
    <property type="entry name" value="Nucleotide-binding domain of ferredoxin-NADP reductase (FNR) module"/>
    <property type="match status" value="1"/>
</dbReference>
<dbReference type="InterPro" id="IPR039261">
    <property type="entry name" value="FNR_nucleotide-bd"/>
</dbReference>
<dbReference type="InterPro" id="IPR013113">
    <property type="entry name" value="SIP_FAD-bd"/>
</dbReference>
<dbReference type="InterPro" id="IPR039374">
    <property type="entry name" value="SIP_fam"/>
</dbReference>
<dbReference type="Gene3D" id="2.40.30.10">
    <property type="entry name" value="Translation factors"/>
    <property type="match status" value="1"/>
</dbReference>
<dbReference type="InterPro" id="IPR017927">
    <property type="entry name" value="FAD-bd_FR_type"/>
</dbReference>
<comment type="caution">
    <text evidence="3">The sequence shown here is derived from an EMBL/GenBank/DDBJ whole genome shotgun (WGS) entry which is preliminary data.</text>
</comment>
<dbReference type="GO" id="GO:0016491">
    <property type="term" value="F:oxidoreductase activity"/>
    <property type="evidence" value="ECO:0007669"/>
    <property type="project" value="InterPro"/>
</dbReference>
<protein>
    <submittedName>
        <fullName evidence="3">Siderophore-interacting protein</fullName>
    </submittedName>
</protein>
<sequence length="286" mass="31583">MTQETTVTSEQNGPGPRRTPPRLLQVLRANQVTPRMRRITLGGEQLDGFPADSPGRHIKLFIPRADQEKPCLPTWSPLGIQWPPREERPYVRTYTVRGYDPTAGELTVDFVLHEHQGPASAWAARAKAGDWIGVAGPGARGSIPLDAGWYLFVGDESALPAISAYLERLPASARGYALVEVADSQEEQRLHYPAAVELIWFHRNGVPAGQSQVLLEAVAQLAWPSQSGLFVWIAGEAAMVTGLHSYLRTARAVPREAIRAIPFWRAGLSEEEYHDERHQVMDALGS</sequence>
<evidence type="ECO:0000313" key="3">
    <source>
        <dbReference type="EMBL" id="TQE97630.1"/>
    </source>
</evidence>
<evidence type="ECO:0000256" key="1">
    <source>
        <dbReference type="SAM" id="MobiDB-lite"/>
    </source>
</evidence>
<dbReference type="AlphaFoldDB" id="A0A540VLJ0"/>
<dbReference type="RefSeq" id="WP_141608357.1">
    <property type="nucleotide sequence ID" value="NZ_VIGC02000002.1"/>
</dbReference>
<dbReference type="InterPro" id="IPR017938">
    <property type="entry name" value="Riboflavin_synthase-like_b-brl"/>
</dbReference>
<feature type="compositionally biased region" description="Polar residues" evidence="1">
    <location>
        <begin position="1"/>
        <end position="12"/>
    </location>
</feature>
<gene>
    <name evidence="3" type="ORF">FKZ61_01800</name>
</gene>
<dbReference type="Pfam" id="PF04954">
    <property type="entry name" value="SIP"/>
    <property type="match status" value="1"/>
</dbReference>
<dbReference type="PANTHER" id="PTHR30157">
    <property type="entry name" value="FERRIC REDUCTASE, NADPH-DEPENDENT"/>
    <property type="match status" value="1"/>
</dbReference>
<organism evidence="3 4">
    <name type="scientific">Litorilinea aerophila</name>
    <dbReference type="NCBI Taxonomy" id="1204385"/>
    <lineage>
        <taxon>Bacteria</taxon>
        <taxon>Bacillati</taxon>
        <taxon>Chloroflexota</taxon>
        <taxon>Caldilineae</taxon>
        <taxon>Caldilineales</taxon>
        <taxon>Caldilineaceae</taxon>
        <taxon>Litorilinea</taxon>
    </lineage>
</organism>
<dbReference type="PROSITE" id="PS51384">
    <property type="entry name" value="FAD_FR"/>
    <property type="match status" value="1"/>
</dbReference>
<dbReference type="EMBL" id="VIGC01000002">
    <property type="protein sequence ID" value="TQE97630.1"/>
    <property type="molecule type" value="Genomic_DNA"/>
</dbReference>